<dbReference type="Pfam" id="PF09848">
    <property type="entry name" value="SLFN-g3_helicase"/>
    <property type="match status" value="1"/>
</dbReference>
<protein>
    <submittedName>
        <fullName evidence="2">DNA/RNA helicase domain-containing protein</fullName>
    </submittedName>
</protein>
<proteinExistence type="predicted"/>
<keyword evidence="2" id="KW-0378">Hydrolase</keyword>
<dbReference type="SUPFAM" id="SSF52540">
    <property type="entry name" value="P-loop containing nucleoside triphosphate hydrolases"/>
    <property type="match status" value="1"/>
</dbReference>
<dbReference type="InterPro" id="IPR018647">
    <property type="entry name" value="SLFN_3-like_DNA/RNA_helicase"/>
</dbReference>
<dbReference type="Gene3D" id="3.40.50.300">
    <property type="entry name" value="P-loop containing nucleotide triphosphate hydrolases"/>
    <property type="match status" value="1"/>
</dbReference>
<evidence type="ECO:0000259" key="1">
    <source>
        <dbReference type="Pfam" id="PF09848"/>
    </source>
</evidence>
<keyword evidence="2" id="KW-0067">ATP-binding</keyword>
<dbReference type="EMBL" id="JBGQPK010000120">
    <property type="protein sequence ID" value="MFL2030458.1"/>
    <property type="molecule type" value="Genomic_DNA"/>
</dbReference>
<dbReference type="Proteomes" id="UP001625389">
    <property type="component" value="Unassembled WGS sequence"/>
</dbReference>
<keyword evidence="2" id="KW-0347">Helicase</keyword>
<dbReference type="InterPro" id="IPR027417">
    <property type="entry name" value="P-loop_NTPase"/>
</dbReference>
<evidence type="ECO:0000313" key="3">
    <source>
        <dbReference type="Proteomes" id="UP001625389"/>
    </source>
</evidence>
<keyword evidence="2" id="KW-0547">Nucleotide-binding</keyword>
<keyword evidence="3" id="KW-1185">Reference proteome</keyword>
<evidence type="ECO:0000313" key="2">
    <source>
        <dbReference type="EMBL" id="MFL2030458.1"/>
    </source>
</evidence>
<sequence>MLIIGEEEFNKSATVNLETRLINLFLADNFDLFNTKQTKLLSTNDYYQKSYYNDIVLKDLWDDLKNNRHLVDQTIDFLENSDIYKISPFKSLSSSQLMLKEAVIETSREWLKDFEIDQGHAIYIIKGEAGVGKSVVLSSIYNEIQNISRNKKSKEDNLYKTNNYLLVNHNEMLKQYHHLAKHLKNLSKNHILKPTSFINDVDRGKHEIADVTLVDEAHLLLTSKDKYNSFDHQNQLTEIIKRSKITVLFFDPKQFLKLKSYWSESDLEPFKKQYRYKEFCLTEQFRINAGPSVINWIDDFVAEKIDAFPKIDEHGERYDFRIFDDGKAMFKAIEEKNKQFKLSRVVSTFERA</sequence>
<gene>
    <name evidence="2" type="ORF">ACEN34_12775</name>
</gene>
<name>A0ABW8UFG2_9LACO</name>
<comment type="caution">
    <text evidence="2">The sequence shown here is derived from an EMBL/GenBank/DDBJ whole genome shotgun (WGS) entry which is preliminary data.</text>
</comment>
<organism evidence="2 3">
    <name type="scientific">Loigolactobacillus zhaoyuanensis</name>
    <dbReference type="NCBI Taxonomy" id="2486017"/>
    <lineage>
        <taxon>Bacteria</taxon>
        <taxon>Bacillati</taxon>
        <taxon>Bacillota</taxon>
        <taxon>Bacilli</taxon>
        <taxon>Lactobacillales</taxon>
        <taxon>Lactobacillaceae</taxon>
        <taxon>Loigolactobacillus</taxon>
    </lineage>
</organism>
<reference evidence="2 3" key="1">
    <citation type="submission" date="2024-08" db="EMBL/GenBank/DDBJ databases">
        <authorList>
            <person name="Arias E."/>
        </authorList>
    </citation>
    <scope>NUCLEOTIDE SEQUENCE [LARGE SCALE GENOMIC DNA]</scope>
    <source>
        <strain evidence="2 3">FAM 25317</strain>
    </source>
</reference>
<dbReference type="GO" id="GO:0004386">
    <property type="term" value="F:helicase activity"/>
    <property type="evidence" value="ECO:0007669"/>
    <property type="project" value="UniProtKB-KW"/>
</dbReference>
<accession>A0ABW8UFG2</accession>
<dbReference type="RefSeq" id="WP_407137820.1">
    <property type="nucleotide sequence ID" value="NZ_JBGQPK010000120.1"/>
</dbReference>
<feature type="domain" description="Schlafen group 3-like DNA/RNA helicase" evidence="1">
    <location>
        <begin position="121"/>
        <end position="350"/>
    </location>
</feature>